<sequence>MPQQVTLTPTHFIPRTKATHQRLRLYIRSARDAHTVFEAVRLGMLPMVTQRLSVVDCELLQPGQVYCWEQENGESGIERWTDGRRWGGSRARENFLFYIEAQARLEQEEGSSSIDDYQIPQSQKAPWDFRQDKRCAGFTKQTYSAWVKFGPMHPPRRWNLTAYFAGEDYLNLPTVDSDPIFSKFDIPPGVYTTFDSLLKKSERRSIISADLSETLPPQTGLSSQLTGQTSASHFNDQIIYAPQPRRSLPGGQDPEYHVLPKADNQDNPTSPLPRSPEDQRALSMFKLQL</sequence>
<dbReference type="GO" id="GO:0003677">
    <property type="term" value="F:DNA binding"/>
    <property type="evidence" value="ECO:0007669"/>
    <property type="project" value="TreeGrafter"/>
</dbReference>
<feature type="region of interest" description="Disordered" evidence="1">
    <location>
        <begin position="243"/>
        <end position="289"/>
    </location>
</feature>
<dbReference type="EMBL" id="JACYCD010000705">
    <property type="protein sequence ID" value="KAF8687609.1"/>
    <property type="molecule type" value="Genomic_DNA"/>
</dbReference>
<dbReference type="Pfam" id="PF09729">
    <property type="entry name" value="Gti1_Pac2"/>
    <property type="match status" value="1"/>
</dbReference>
<dbReference type="PANTHER" id="PTHR28027">
    <property type="entry name" value="TRANSCRIPTIONAL REGULATOR MIT1"/>
    <property type="match status" value="1"/>
</dbReference>
<comment type="caution">
    <text evidence="2">The sequence shown here is derived from an EMBL/GenBank/DDBJ whole genome shotgun (WGS) entry which is preliminary data.</text>
</comment>
<reference evidence="2" key="1">
    <citation type="submission" date="2020-09" db="EMBL/GenBank/DDBJ databases">
        <title>Comparative genome analyses of four rice-infecting Rhizoctonia solani isolates reveal extensive enrichment of homogalacturonan modification genes.</title>
        <authorList>
            <person name="Lee D.-Y."/>
            <person name="Jeon J."/>
            <person name="Kim K.-T."/>
            <person name="Cheong K."/>
            <person name="Song H."/>
            <person name="Choi G."/>
            <person name="Ko J."/>
            <person name="Opiyo S.O."/>
            <person name="Zuo S."/>
            <person name="Madhav S."/>
            <person name="Lee Y.-H."/>
            <person name="Wang G.-L."/>
        </authorList>
    </citation>
    <scope>NUCLEOTIDE SEQUENCE</scope>
    <source>
        <strain evidence="2">AG1-IA WGL</strain>
    </source>
</reference>
<evidence type="ECO:0000256" key="1">
    <source>
        <dbReference type="SAM" id="MobiDB-lite"/>
    </source>
</evidence>
<dbReference type="OrthoDB" id="5572844at2759"/>
<dbReference type="AlphaFoldDB" id="A0A8H7HGG9"/>
<dbReference type="Proteomes" id="UP000602905">
    <property type="component" value="Unassembled WGS sequence"/>
</dbReference>
<dbReference type="PANTHER" id="PTHR28027:SF1">
    <property type="entry name" value="CAMP INDEPENDENT REGULATORY PROTEIN (AFU_ORTHOLOGUE AFUA_3G09640)"/>
    <property type="match status" value="1"/>
</dbReference>
<feature type="non-terminal residue" evidence="2">
    <location>
        <position position="289"/>
    </location>
</feature>
<evidence type="ECO:0000313" key="2">
    <source>
        <dbReference type="EMBL" id="KAF8687609.1"/>
    </source>
</evidence>
<protein>
    <submittedName>
        <fullName evidence="2">Gti1/Pac2 family</fullName>
    </submittedName>
</protein>
<evidence type="ECO:0000313" key="3">
    <source>
        <dbReference type="Proteomes" id="UP000602905"/>
    </source>
</evidence>
<proteinExistence type="predicted"/>
<organism evidence="2 3">
    <name type="scientific">Rhizoctonia solani</name>
    <dbReference type="NCBI Taxonomy" id="456999"/>
    <lineage>
        <taxon>Eukaryota</taxon>
        <taxon>Fungi</taxon>
        <taxon>Dikarya</taxon>
        <taxon>Basidiomycota</taxon>
        <taxon>Agaricomycotina</taxon>
        <taxon>Agaricomycetes</taxon>
        <taxon>Cantharellales</taxon>
        <taxon>Ceratobasidiaceae</taxon>
        <taxon>Rhizoctonia</taxon>
    </lineage>
</organism>
<dbReference type="InterPro" id="IPR018608">
    <property type="entry name" value="Gti1/Pac2"/>
</dbReference>
<feature type="compositionally biased region" description="Basic and acidic residues" evidence="1">
    <location>
        <begin position="254"/>
        <end position="264"/>
    </location>
</feature>
<name>A0A8H7HGG9_9AGAM</name>
<accession>A0A8H7HGG9</accession>
<gene>
    <name evidence="2" type="ORF">RHS03_09958</name>
</gene>